<feature type="region of interest" description="Disordered" evidence="1">
    <location>
        <begin position="24"/>
        <end position="54"/>
    </location>
</feature>
<evidence type="ECO:0000313" key="2">
    <source>
        <dbReference type="EMBL" id="SVB12975.1"/>
    </source>
</evidence>
<protein>
    <submittedName>
        <fullName evidence="2">Uncharacterized protein</fullName>
    </submittedName>
</protein>
<name>A0A382BGN1_9ZZZZ</name>
<dbReference type="EMBL" id="UINC01029744">
    <property type="protein sequence ID" value="SVB12975.1"/>
    <property type="molecule type" value="Genomic_DNA"/>
</dbReference>
<proteinExistence type="predicted"/>
<accession>A0A382BGN1</accession>
<organism evidence="2">
    <name type="scientific">marine metagenome</name>
    <dbReference type="NCBI Taxonomy" id="408172"/>
    <lineage>
        <taxon>unclassified sequences</taxon>
        <taxon>metagenomes</taxon>
        <taxon>ecological metagenomes</taxon>
    </lineage>
</organism>
<sequence>MSFQCYGMVSNFRNEITMVANCTDRPHHPEETESLSANSDQGPLPMENVKTNSNNMKFYFR</sequence>
<gene>
    <name evidence="2" type="ORF">METZ01_LOCUS165829</name>
</gene>
<reference evidence="2" key="1">
    <citation type="submission" date="2018-05" db="EMBL/GenBank/DDBJ databases">
        <authorList>
            <person name="Lanie J.A."/>
            <person name="Ng W.-L."/>
            <person name="Kazmierczak K.M."/>
            <person name="Andrzejewski T.M."/>
            <person name="Davidsen T.M."/>
            <person name="Wayne K.J."/>
            <person name="Tettelin H."/>
            <person name="Glass J.I."/>
            <person name="Rusch D."/>
            <person name="Podicherti R."/>
            <person name="Tsui H.-C.T."/>
            <person name="Winkler M.E."/>
        </authorList>
    </citation>
    <scope>NUCLEOTIDE SEQUENCE</scope>
</reference>
<dbReference type="AlphaFoldDB" id="A0A382BGN1"/>
<evidence type="ECO:0000256" key="1">
    <source>
        <dbReference type="SAM" id="MobiDB-lite"/>
    </source>
</evidence>